<organism evidence="3 4">
    <name type="scientific">candidate division WS6 bacterium GW2011_GWE1_34_7</name>
    <dbReference type="NCBI Taxonomy" id="1619093"/>
    <lineage>
        <taxon>Bacteria</taxon>
        <taxon>Candidatus Dojkabacteria</taxon>
    </lineage>
</organism>
<dbReference type="Pfam" id="PF08443">
    <property type="entry name" value="RimK"/>
    <property type="match status" value="1"/>
</dbReference>
<dbReference type="GO" id="GO:0018169">
    <property type="term" value="F:ribosomal S6-glutamic acid ligase activity"/>
    <property type="evidence" value="ECO:0007669"/>
    <property type="project" value="TreeGrafter"/>
</dbReference>
<dbReference type="EMBL" id="LBPV01000005">
    <property type="protein sequence ID" value="KKP66090.1"/>
    <property type="molecule type" value="Genomic_DNA"/>
</dbReference>
<feature type="domain" description="ATP-grasp" evidence="2">
    <location>
        <begin position="125"/>
        <end position="316"/>
    </location>
</feature>
<keyword evidence="1" id="KW-0067">ATP-binding</keyword>
<dbReference type="PANTHER" id="PTHR21621:SF0">
    <property type="entry name" value="BETA-CITRYLGLUTAMATE SYNTHASE B-RELATED"/>
    <property type="match status" value="1"/>
</dbReference>
<dbReference type="InterPro" id="IPR011761">
    <property type="entry name" value="ATP-grasp"/>
</dbReference>
<dbReference type="GO" id="GO:0046872">
    <property type="term" value="F:metal ion binding"/>
    <property type="evidence" value="ECO:0007669"/>
    <property type="project" value="InterPro"/>
</dbReference>
<evidence type="ECO:0000256" key="1">
    <source>
        <dbReference type="PROSITE-ProRule" id="PRU00409"/>
    </source>
</evidence>
<evidence type="ECO:0000313" key="4">
    <source>
        <dbReference type="Proteomes" id="UP000033866"/>
    </source>
</evidence>
<accession>A0A0G0DSY0</accession>
<gene>
    <name evidence="3" type="ORF">UR61_C0005G0008</name>
</gene>
<dbReference type="AlphaFoldDB" id="A0A0G0DSY0"/>
<dbReference type="PANTHER" id="PTHR21621">
    <property type="entry name" value="RIBOSOMAL PROTEIN S6 MODIFICATION PROTEIN"/>
    <property type="match status" value="1"/>
</dbReference>
<protein>
    <recommendedName>
        <fullName evidence="2">ATP-grasp domain-containing protein</fullName>
    </recommendedName>
</protein>
<dbReference type="Proteomes" id="UP000033866">
    <property type="component" value="Unassembled WGS sequence"/>
</dbReference>
<dbReference type="PROSITE" id="PS50975">
    <property type="entry name" value="ATP_GRASP"/>
    <property type="match status" value="1"/>
</dbReference>
<dbReference type="GO" id="GO:0005524">
    <property type="term" value="F:ATP binding"/>
    <property type="evidence" value="ECO:0007669"/>
    <property type="project" value="UniProtKB-UniRule"/>
</dbReference>
<dbReference type="InterPro" id="IPR013651">
    <property type="entry name" value="ATP-grasp_RimK-type"/>
</dbReference>
<dbReference type="GO" id="GO:0009432">
    <property type="term" value="P:SOS response"/>
    <property type="evidence" value="ECO:0007669"/>
    <property type="project" value="TreeGrafter"/>
</dbReference>
<evidence type="ECO:0000313" key="3">
    <source>
        <dbReference type="EMBL" id="KKP66090.1"/>
    </source>
</evidence>
<keyword evidence="1" id="KW-0547">Nucleotide-binding</keyword>
<evidence type="ECO:0000259" key="2">
    <source>
        <dbReference type="PROSITE" id="PS50975"/>
    </source>
</evidence>
<dbReference type="SUPFAM" id="SSF56059">
    <property type="entry name" value="Glutathione synthetase ATP-binding domain-like"/>
    <property type="match status" value="1"/>
</dbReference>
<dbReference type="Gene3D" id="3.30.470.20">
    <property type="entry name" value="ATP-grasp fold, B domain"/>
    <property type="match status" value="1"/>
</dbReference>
<dbReference type="GO" id="GO:0005737">
    <property type="term" value="C:cytoplasm"/>
    <property type="evidence" value="ECO:0007669"/>
    <property type="project" value="TreeGrafter"/>
</dbReference>
<name>A0A0G0DSY0_9BACT</name>
<proteinExistence type="predicted"/>
<comment type="caution">
    <text evidence="3">The sequence shown here is derived from an EMBL/GenBank/DDBJ whole genome shotgun (WGS) entry which is preliminary data.</text>
</comment>
<sequence length="318" mass="37322">MEYLILDKKQRVNTENENNIATTNIRLMEELDKKNIPYTLAYFDELEFEFINGETLIKAKGMDIRKYSHILLRGHDLHNEMQYHFKRYIVEYIDQHNLKNPESKIYIQNSKAIKKLPYYNKIAFALICSQNDIPYFNSYFRTDGNYSAHREVLNAFPLIMKDYSGLNRLEMVNGEEKVKKNVFKIDSEDGYRQEALKDLDHSRMFIQEFSDSGEDMRIFVKMGEVIAGWRRKSTDSFMTVSKGEYLPYNEPEEKIKAFAQNVARIFEADFIAVDIMMMRNKPLLQEISLHPGFTAYETKTGNNPVNIADAIITAFENN</sequence>
<reference evidence="3 4" key="1">
    <citation type="journal article" date="2015" name="Nature">
        <title>rRNA introns, odd ribosomes, and small enigmatic genomes across a large radiation of phyla.</title>
        <authorList>
            <person name="Brown C.T."/>
            <person name="Hug L.A."/>
            <person name="Thomas B.C."/>
            <person name="Sharon I."/>
            <person name="Castelle C.J."/>
            <person name="Singh A."/>
            <person name="Wilkins M.J."/>
            <person name="Williams K.H."/>
            <person name="Banfield J.F."/>
        </authorList>
    </citation>
    <scope>NUCLEOTIDE SEQUENCE [LARGE SCALE GENOMIC DNA]</scope>
</reference>